<dbReference type="AlphaFoldDB" id="A0AAW1R9J8"/>
<organism evidence="1 2">
    <name type="scientific">[Myrmecia] bisecta</name>
    <dbReference type="NCBI Taxonomy" id="41462"/>
    <lineage>
        <taxon>Eukaryota</taxon>
        <taxon>Viridiplantae</taxon>
        <taxon>Chlorophyta</taxon>
        <taxon>core chlorophytes</taxon>
        <taxon>Trebouxiophyceae</taxon>
        <taxon>Trebouxiales</taxon>
        <taxon>Trebouxiaceae</taxon>
        <taxon>Myrmecia</taxon>
    </lineage>
</organism>
<dbReference type="EMBL" id="JALJOR010000001">
    <property type="protein sequence ID" value="KAK9830448.1"/>
    <property type="molecule type" value="Genomic_DNA"/>
</dbReference>
<evidence type="ECO:0000313" key="1">
    <source>
        <dbReference type="EMBL" id="KAK9830448.1"/>
    </source>
</evidence>
<name>A0AAW1R9J8_9CHLO</name>
<proteinExistence type="predicted"/>
<reference evidence="1 2" key="1">
    <citation type="journal article" date="2024" name="Nat. Commun.">
        <title>Phylogenomics reveals the evolutionary origins of lichenization in chlorophyte algae.</title>
        <authorList>
            <person name="Puginier C."/>
            <person name="Libourel C."/>
            <person name="Otte J."/>
            <person name="Skaloud P."/>
            <person name="Haon M."/>
            <person name="Grisel S."/>
            <person name="Petersen M."/>
            <person name="Berrin J.G."/>
            <person name="Delaux P.M."/>
            <person name="Dal Grande F."/>
            <person name="Keller J."/>
        </authorList>
    </citation>
    <scope>NUCLEOTIDE SEQUENCE [LARGE SCALE GENOMIC DNA]</scope>
    <source>
        <strain evidence="1 2">SAG 2043</strain>
    </source>
</reference>
<accession>A0AAW1R9J8</accession>
<comment type="caution">
    <text evidence="1">The sequence shown here is derived from an EMBL/GenBank/DDBJ whole genome shotgun (WGS) entry which is preliminary data.</text>
</comment>
<keyword evidence="2" id="KW-1185">Reference proteome</keyword>
<protein>
    <submittedName>
        <fullName evidence="1">Uncharacterized protein</fullName>
    </submittedName>
</protein>
<evidence type="ECO:0000313" key="2">
    <source>
        <dbReference type="Proteomes" id="UP001489004"/>
    </source>
</evidence>
<sequence length="575" mass="65319">MDIQPGPHPVLATLHTEQRDTRLVTCYLQAKNLGSFQAVCKGLVEAFPDCFTEQELQETWAVELLNERISCDADLHRLWGRQRGARGQLPELEADSPLTLELRVCLNHIEPLKHAWLLSKGQPDFVCTLSETLQDMKHQLYGDQGCTTMLGFILPVRDFDPSRDVCRKLGLYVDLDHTLVFADLSPGLKHLQQRCNSETGDPQARAQVHVACDAIKTMAQIAGRRFVSEQQRPDWWMRAFSQKKAELEYVRTALEKLYRENVYHAPPSGRGSMTVDAQWGGKVQCRILCRNFADGIKDFLMDPDIDLAINLDRLYLKLHKAHVLVGNLQPDSSAADLQQLIDADADIQRLVPEVPLSVSKIAYSAIMMPDGRYGGHFATVTMAGELISDPPICKARVVTHASGGYAEAVCHLLDPHKQHLRKAHDDRENYFRLSCVPHDKQKDLGELMPRNPVVHVNKIILDDCPIWSHDYRTVWAEDDAAHVLHMPDYTPFVDHKHLHTTYRKLGHIHDMYCDQWRTFEFQLQQLNTASILDRDVCRQVYRPSTGPLILNANYDANKAASSPQVLQRPRAKPAF</sequence>
<gene>
    <name evidence="1" type="ORF">WJX72_011820</name>
</gene>
<dbReference type="Proteomes" id="UP001489004">
    <property type="component" value="Unassembled WGS sequence"/>
</dbReference>